<sequence length="681" mass="76889">MAEVDADLDRLIVEAFVAAENPGDVSPDSTPVNSPELSPLSSISADSLDNEDVEELALPLPISIPKPSSNQKQQAYVLVPPAPYLTNQPTKRNSGKSRKPKSDAQRARDKARSRHKRDIQRQNSKKSPPKVNSKRKQGIFLPSLALSVFVDADVIQHSGYIGKATSLPEKRPYSLQELEQGGFAVIKYEAGVTQPLLEKTTGSVVGWIAAGPKNAHNPAPSLNRSTPETLNPGMPGMDAKNTNTSTTWDENCDIITNTIRELRPQCRFHKPRPQQLRQDPQNAQVWNIILNHHAFIRLSGWISGLFVTWAPLLFLYYANMITALLDSDSSLARPFANSVFSACTVNFGANTITYPHRDLKNLAFGLCAITAFGNYDWRKGGHLVLFDLKLVIEFPPGTTIFIPSSVLCHANTTIQPGEERYSVVMFSAGGLFRWVEQGFQAANLYWKTKSAAEKAMKSTERWKSGLAMFSTLQQLRDGVAVDETSQPTFDLNLFDLFCYHEHEHEHETETFRQERETRLEQIRNNLTPEDREHIRELRLAELRAELSPEDLELVLMAVRATDLVRESLRREVLRDSLETFFDNFAHTQSEQMDGNTGEPYRADDGSPISGDTEASFREEQRRFTRSCVAYTTETRPRFLSHSHDLRWNAPLSYDSSCQWARLTDGEQTERTWVEQREDEGH</sequence>
<accession>A0ABR3FDG5</accession>
<gene>
    <name evidence="2" type="ORF">V5O48_008617</name>
</gene>
<dbReference type="Gene3D" id="3.60.130.30">
    <property type="match status" value="1"/>
</dbReference>
<feature type="region of interest" description="Disordered" evidence="1">
    <location>
        <begin position="62"/>
        <end position="136"/>
    </location>
</feature>
<name>A0ABR3FDG5_9AGAR</name>
<feature type="region of interest" description="Disordered" evidence="1">
    <location>
        <begin position="19"/>
        <end position="50"/>
    </location>
</feature>
<keyword evidence="3" id="KW-1185">Reference proteome</keyword>
<dbReference type="Proteomes" id="UP001465976">
    <property type="component" value="Unassembled WGS sequence"/>
</dbReference>
<proteinExistence type="predicted"/>
<evidence type="ECO:0000313" key="2">
    <source>
        <dbReference type="EMBL" id="KAL0573339.1"/>
    </source>
</evidence>
<evidence type="ECO:0000256" key="1">
    <source>
        <dbReference type="SAM" id="MobiDB-lite"/>
    </source>
</evidence>
<dbReference type="EMBL" id="JBAHYK010000515">
    <property type="protein sequence ID" value="KAL0573339.1"/>
    <property type="molecule type" value="Genomic_DNA"/>
</dbReference>
<organism evidence="2 3">
    <name type="scientific">Marasmius crinis-equi</name>
    <dbReference type="NCBI Taxonomy" id="585013"/>
    <lineage>
        <taxon>Eukaryota</taxon>
        <taxon>Fungi</taxon>
        <taxon>Dikarya</taxon>
        <taxon>Basidiomycota</taxon>
        <taxon>Agaricomycotina</taxon>
        <taxon>Agaricomycetes</taxon>
        <taxon>Agaricomycetidae</taxon>
        <taxon>Agaricales</taxon>
        <taxon>Marasmiineae</taxon>
        <taxon>Marasmiaceae</taxon>
        <taxon>Marasmius</taxon>
    </lineage>
</organism>
<reference evidence="2 3" key="1">
    <citation type="submission" date="2024-02" db="EMBL/GenBank/DDBJ databases">
        <title>A draft genome for the cacao thread blight pathogen Marasmius crinis-equi.</title>
        <authorList>
            <person name="Cohen S.P."/>
            <person name="Baruah I.K."/>
            <person name="Amoako-Attah I."/>
            <person name="Bukari Y."/>
            <person name="Meinhardt L.W."/>
            <person name="Bailey B.A."/>
        </authorList>
    </citation>
    <scope>NUCLEOTIDE SEQUENCE [LARGE SCALE GENOMIC DNA]</scope>
    <source>
        <strain evidence="2 3">GH-76</strain>
    </source>
</reference>
<evidence type="ECO:0000313" key="3">
    <source>
        <dbReference type="Proteomes" id="UP001465976"/>
    </source>
</evidence>
<comment type="caution">
    <text evidence="2">The sequence shown here is derived from an EMBL/GenBank/DDBJ whole genome shotgun (WGS) entry which is preliminary data.</text>
</comment>
<feature type="compositionally biased region" description="Polar residues" evidence="1">
    <location>
        <begin position="27"/>
        <end position="47"/>
    </location>
</feature>
<feature type="compositionally biased region" description="Basic and acidic residues" evidence="1">
    <location>
        <begin position="100"/>
        <end position="110"/>
    </location>
</feature>
<feature type="compositionally biased region" description="Basic residues" evidence="1">
    <location>
        <begin position="111"/>
        <end position="136"/>
    </location>
</feature>
<protein>
    <submittedName>
        <fullName evidence="2">Uncharacterized protein</fullName>
    </submittedName>
</protein>